<keyword evidence="2 5" id="KW-0547">Nucleotide-binding</keyword>
<dbReference type="Gene3D" id="3.30.590.20">
    <property type="match status" value="1"/>
</dbReference>
<comment type="catalytic activity">
    <reaction evidence="4 5">
        <text>L-cysteine + L-glutamate + ATP = gamma-L-glutamyl-L-cysteine + ADP + phosphate + H(+)</text>
        <dbReference type="Rhea" id="RHEA:13285"/>
        <dbReference type="ChEBI" id="CHEBI:15378"/>
        <dbReference type="ChEBI" id="CHEBI:29985"/>
        <dbReference type="ChEBI" id="CHEBI:30616"/>
        <dbReference type="ChEBI" id="CHEBI:35235"/>
        <dbReference type="ChEBI" id="CHEBI:43474"/>
        <dbReference type="ChEBI" id="CHEBI:58173"/>
        <dbReference type="ChEBI" id="CHEBI:456216"/>
        <dbReference type="EC" id="6.3.2.2"/>
    </reaction>
</comment>
<dbReference type="InterPro" id="IPR006336">
    <property type="entry name" value="GCS2"/>
</dbReference>
<evidence type="ECO:0000313" key="6">
    <source>
        <dbReference type="EMBL" id="OLS01522.1"/>
    </source>
</evidence>
<dbReference type="PIRSF" id="PIRSF017901">
    <property type="entry name" value="GCL"/>
    <property type="match status" value="1"/>
</dbReference>
<dbReference type="AlphaFoldDB" id="A0A1U7M2I3"/>
<sequence length="435" mass="50872">MKYKEQIDIFKDYFKNGEKKREDFKLGVEFEHFVIDKDTLKTISYYGKSGVAETLKDLENLGYEALYEGEYILGLQKDKKHITTEPGSQLELSIDASLSIKELEEEYLDFLQDIIPILNKKNQAIIATGYHPETRIDEIKLLPKKRYDFMYDYFKTKGTHAHNMMKGTAALQVAIDYESQEDYIKKFKILNALTPVFYAMFENAYYFEGEKAPFHNMRSFIWENCDKDRSGVMPSSLDSDYNYGKYAEYILEGCPIFIYKDGREVSAKGKDIKELLDPYDFTKEEIEHYLTMFFPDVRTKKYIEIRMMDSVPYPLNFSAIALFKGLLYNEENLEKLLEFVKCITLKDVEEAKHRMMEEGLKAEFNGITLLEIGKFLVELSHKGLDGEEKRYLEPLKEMLDSGKSPYEITKSLEGKGKKESLNWCILNNLLEDKNE</sequence>
<dbReference type="SUPFAM" id="SSF55931">
    <property type="entry name" value="Glutamine synthetase/guanido kinase"/>
    <property type="match status" value="1"/>
</dbReference>
<dbReference type="InterPro" id="IPR035434">
    <property type="entry name" value="GCL_bact_plant"/>
</dbReference>
<evidence type="ECO:0000256" key="2">
    <source>
        <dbReference type="ARBA" id="ARBA00022741"/>
    </source>
</evidence>
<dbReference type="PANTHER" id="PTHR34378">
    <property type="entry name" value="GLUTAMATE--CYSTEINE LIGASE, CHLOROPLASTIC"/>
    <property type="match status" value="1"/>
</dbReference>
<keyword evidence="1 5" id="KW-0436">Ligase</keyword>
<dbReference type="GO" id="GO:0004357">
    <property type="term" value="F:glutamate-cysteine ligase activity"/>
    <property type="evidence" value="ECO:0007669"/>
    <property type="project" value="UniProtKB-UniRule"/>
</dbReference>
<protein>
    <recommendedName>
        <fullName evidence="5">Glutamate--cysteine ligase</fullName>
        <ecNumber evidence="5">6.3.2.2</ecNumber>
    </recommendedName>
</protein>
<dbReference type="OrthoDB" id="9780152at2"/>
<dbReference type="InterPro" id="IPR014746">
    <property type="entry name" value="Gln_synth/guanido_kin_cat_dom"/>
</dbReference>
<keyword evidence="3 5" id="KW-0067">ATP-binding</keyword>
<reference evidence="6 7" key="1">
    <citation type="submission" date="2016-02" db="EMBL/GenBank/DDBJ databases">
        <title>Genome sequence of Tissierella creatinophila DSM 6911.</title>
        <authorList>
            <person name="Poehlein A."/>
            <person name="Daniel R."/>
        </authorList>
    </citation>
    <scope>NUCLEOTIDE SEQUENCE [LARGE SCALE GENOMIC DNA]</scope>
    <source>
        <strain evidence="6 7">DSM 6911</strain>
    </source>
</reference>
<comment type="similarity">
    <text evidence="5">Belongs to the glutamate--cysteine ligase type 2 family. EgtA subfamily.</text>
</comment>
<evidence type="ECO:0000256" key="4">
    <source>
        <dbReference type="ARBA" id="ARBA00048819"/>
    </source>
</evidence>
<name>A0A1U7M2I3_TISCR</name>
<dbReference type="PANTHER" id="PTHR34378:SF1">
    <property type="entry name" value="GLUTAMATE--CYSTEINE LIGASE, CHLOROPLASTIC"/>
    <property type="match status" value="1"/>
</dbReference>
<dbReference type="GO" id="GO:0005524">
    <property type="term" value="F:ATP binding"/>
    <property type="evidence" value="ECO:0007669"/>
    <property type="project" value="UniProtKB-UniRule"/>
</dbReference>
<gene>
    <name evidence="6" type="primary">egtA</name>
    <name evidence="6" type="ORF">TICRE_25610</name>
</gene>
<comment type="caution">
    <text evidence="6">The sequence shown here is derived from an EMBL/GenBank/DDBJ whole genome shotgun (WGS) entry which is preliminary data.</text>
</comment>
<evidence type="ECO:0000256" key="5">
    <source>
        <dbReference type="PIRNR" id="PIRNR017901"/>
    </source>
</evidence>
<comment type="function">
    <text evidence="5">Catalyzes the synthesis of gamma-glutamylcysteine (gamma-GC).</text>
</comment>
<dbReference type="EMBL" id="LTDM01000066">
    <property type="protein sequence ID" value="OLS01522.1"/>
    <property type="molecule type" value="Genomic_DNA"/>
</dbReference>
<organism evidence="6 7">
    <name type="scientific">Tissierella creatinophila DSM 6911</name>
    <dbReference type="NCBI Taxonomy" id="1123403"/>
    <lineage>
        <taxon>Bacteria</taxon>
        <taxon>Bacillati</taxon>
        <taxon>Bacillota</taxon>
        <taxon>Tissierellia</taxon>
        <taxon>Tissierellales</taxon>
        <taxon>Tissierellaceae</taxon>
        <taxon>Tissierella</taxon>
    </lineage>
</organism>
<keyword evidence="7" id="KW-1185">Reference proteome</keyword>
<dbReference type="GO" id="GO:0006750">
    <property type="term" value="P:glutathione biosynthetic process"/>
    <property type="evidence" value="ECO:0007669"/>
    <property type="project" value="UniProtKB-UniRule"/>
</dbReference>
<evidence type="ECO:0000256" key="1">
    <source>
        <dbReference type="ARBA" id="ARBA00022598"/>
    </source>
</evidence>
<evidence type="ECO:0000313" key="7">
    <source>
        <dbReference type="Proteomes" id="UP000186112"/>
    </source>
</evidence>
<dbReference type="EC" id="6.3.2.2" evidence="5"/>
<dbReference type="Pfam" id="PF04107">
    <property type="entry name" value="GCS2"/>
    <property type="match status" value="1"/>
</dbReference>
<proteinExistence type="inferred from homology"/>
<dbReference type="Proteomes" id="UP000186112">
    <property type="component" value="Unassembled WGS sequence"/>
</dbReference>
<dbReference type="RefSeq" id="WP_075728691.1">
    <property type="nucleotide sequence ID" value="NZ_LTDM01000066.1"/>
</dbReference>
<accession>A0A1U7M2I3</accession>
<evidence type="ECO:0000256" key="3">
    <source>
        <dbReference type="ARBA" id="ARBA00022840"/>
    </source>
</evidence>